<dbReference type="InterPro" id="IPR027417">
    <property type="entry name" value="P-loop_NTPase"/>
</dbReference>
<proteinExistence type="predicted"/>
<dbReference type="AlphaFoldDB" id="A0A2R3INV0"/>
<organism evidence="1 2">
    <name type="scientific">Pseudomonas paraeruginosa</name>
    <dbReference type="NCBI Taxonomy" id="2994495"/>
    <lineage>
        <taxon>Bacteria</taxon>
        <taxon>Pseudomonadati</taxon>
        <taxon>Pseudomonadota</taxon>
        <taxon>Gammaproteobacteria</taxon>
        <taxon>Pseudomonadales</taxon>
        <taxon>Pseudomonadaceae</taxon>
        <taxon>Pseudomonas</taxon>
    </lineage>
</organism>
<dbReference type="SUPFAM" id="SSF52540">
    <property type="entry name" value="P-loop containing nucleoside triphosphate hydrolases"/>
    <property type="match status" value="1"/>
</dbReference>
<reference evidence="1 2" key="1">
    <citation type="submission" date="2018-02" db="EMBL/GenBank/DDBJ databases">
        <title>FDA/CDC Antimicrobial Resistant Isolate Bank Genome Sequencing.</title>
        <authorList>
            <person name="Benahmed F.H."/>
            <person name="Lutgring J.D."/>
            <person name="Yoo B."/>
            <person name="Machado M."/>
            <person name="Brown A."/>
            <person name="McAllister G."/>
            <person name="Perry A."/>
            <person name="Halpin A.L."/>
            <person name="Vavikolanu K."/>
            <person name="Ott S."/>
            <person name="Zhao X."/>
            <person name="Tallon L.J."/>
            <person name="Sadzewicz L."/>
            <person name="Aluvathingal J."/>
            <person name="Nadendla S."/>
            <person name="Voskania-kordi A."/>
            <person name="Simonyan V."/>
            <person name="Patel J."/>
            <person name="Shawar R.M."/>
        </authorList>
    </citation>
    <scope>NUCLEOTIDE SEQUENCE [LARGE SCALE GENOMIC DNA]</scope>
    <source>
        <strain evidence="1 2">AR_0356</strain>
    </source>
</reference>
<dbReference type="Gene3D" id="3.40.50.300">
    <property type="entry name" value="P-loop containing nucleotide triphosphate hydrolases"/>
    <property type="match status" value="1"/>
</dbReference>
<dbReference type="EMBL" id="CP027169">
    <property type="protein sequence ID" value="AVK03574.1"/>
    <property type="molecule type" value="Genomic_DNA"/>
</dbReference>
<gene>
    <name evidence="1" type="ORF">CSB93_5529</name>
</gene>
<evidence type="ECO:0000313" key="2">
    <source>
        <dbReference type="Proteomes" id="UP000238390"/>
    </source>
</evidence>
<keyword evidence="2" id="KW-1185">Reference proteome</keyword>
<protein>
    <submittedName>
        <fullName evidence="1">Uncharacterized protein</fullName>
    </submittedName>
</protein>
<sequence>MNNTPNLTKLRTLINENLRTQIGSRDVTYISSGHTLGDASAKQSHCIFARRGCGKTLLLHHSRRTLPTDVKAIYINCEDFKHHSFPNVLIEIIDNVFKELENNLSKWFGRKAKLRQIICDLRQDLGNLKDGPDESDIEITIKDGSESETQKGVKLSAPEGIDVGIHADRLIKSRGDTERKYRYNESKLRNLNHRLPDYKSKIREFFNVSGKVSSVFIQLDDFYQLSKSDQPFVADYVHRLCKDTNLKFKIATLKHNSILYIERQGQPIGIQERHDYQPINIDFTFENFTRTRDQNKGIFLRYAELAGVNPGDFDTLFKGKGFDRLIMAGGGVPRDCLSFFLEALERVRSQDPEGRIGKDEVRFLSRETFDRRIDELKQDSEGQDQDTLLRGIHAIREFCLTKKSNVFLIAEKDLQNDNEFKILLYRLLDYRIIHHVANSLTHKSKSATNFQAFAIDIGCYAYMRNLQGRFDEIDFTEKNSKEKMRSAPIFESGEFRRIWLDSQKKPIEEALKEQEAR</sequence>
<accession>A0A2R3INV0</accession>
<dbReference type="Proteomes" id="UP000238390">
    <property type="component" value="Chromosome"/>
</dbReference>
<evidence type="ECO:0000313" key="1">
    <source>
        <dbReference type="EMBL" id="AVK03574.1"/>
    </source>
</evidence>
<name>A0A2R3INV0_9PSED</name>